<dbReference type="GO" id="GO:0003677">
    <property type="term" value="F:DNA binding"/>
    <property type="evidence" value="ECO:0007669"/>
    <property type="project" value="InterPro"/>
</dbReference>
<dbReference type="InterPro" id="IPR014284">
    <property type="entry name" value="RNA_pol_sigma-70_dom"/>
</dbReference>
<evidence type="ECO:0000256" key="4">
    <source>
        <dbReference type="ARBA" id="ARBA00023163"/>
    </source>
</evidence>
<dbReference type="Pfam" id="PF04542">
    <property type="entry name" value="Sigma70_r2"/>
    <property type="match status" value="1"/>
</dbReference>
<organism evidence="7 8">
    <name type="scientific">Membranihabitans marinus</name>
    <dbReference type="NCBI Taxonomy" id="1227546"/>
    <lineage>
        <taxon>Bacteria</taxon>
        <taxon>Pseudomonadati</taxon>
        <taxon>Bacteroidota</taxon>
        <taxon>Saprospiria</taxon>
        <taxon>Saprospirales</taxon>
        <taxon>Saprospiraceae</taxon>
        <taxon>Membranihabitans</taxon>
    </lineage>
</organism>
<dbReference type="NCBIfam" id="TIGR02985">
    <property type="entry name" value="Sig70_bacteroi1"/>
    <property type="match status" value="1"/>
</dbReference>
<protein>
    <submittedName>
        <fullName evidence="7">RNA polymerase sigma-70 factor</fullName>
    </submittedName>
</protein>
<dbReference type="RefSeq" id="WP_222578295.1">
    <property type="nucleotide sequence ID" value="NZ_JAHVHU010000002.1"/>
</dbReference>
<sequence>MKDRINRLTQNLSEQQLLKNLSRRKESSLKELYNRYWETLYLQAWRILQDEKASEDVVQEVFIDLWEKRKFGDIENLSAYLYQSVKYKTLMMLRKNRITEKHLEVIKEISPVHTFDRALQVKELHEDITYHLQQLPPRCREVFYKSRFEHLKNDEIAEQLNISKRTVETHISHALRYLRGVKELLMLMIWLGLFI</sequence>
<dbReference type="InterPro" id="IPR036388">
    <property type="entry name" value="WH-like_DNA-bd_sf"/>
</dbReference>
<evidence type="ECO:0000313" key="8">
    <source>
        <dbReference type="Proteomes" id="UP000753961"/>
    </source>
</evidence>
<comment type="similarity">
    <text evidence="1">Belongs to the sigma-70 factor family. ECF subfamily.</text>
</comment>
<dbReference type="PANTHER" id="PTHR43133:SF46">
    <property type="entry name" value="RNA POLYMERASE SIGMA-70 FACTOR ECF SUBFAMILY"/>
    <property type="match status" value="1"/>
</dbReference>
<name>A0A953LBL6_9BACT</name>
<dbReference type="SUPFAM" id="SSF88946">
    <property type="entry name" value="Sigma2 domain of RNA polymerase sigma factors"/>
    <property type="match status" value="1"/>
</dbReference>
<evidence type="ECO:0000259" key="6">
    <source>
        <dbReference type="Pfam" id="PF08281"/>
    </source>
</evidence>
<dbReference type="InterPro" id="IPR014327">
    <property type="entry name" value="RNA_pol_sigma70_bacteroid"/>
</dbReference>
<keyword evidence="2" id="KW-0805">Transcription regulation</keyword>
<comment type="caution">
    <text evidence="7">The sequence shown here is derived from an EMBL/GenBank/DDBJ whole genome shotgun (WGS) entry which is preliminary data.</text>
</comment>
<feature type="domain" description="RNA polymerase sigma-70 region 2" evidence="5">
    <location>
        <begin position="32"/>
        <end position="97"/>
    </location>
</feature>
<keyword evidence="3" id="KW-0731">Sigma factor</keyword>
<proteinExistence type="inferred from homology"/>
<dbReference type="SUPFAM" id="SSF88659">
    <property type="entry name" value="Sigma3 and sigma4 domains of RNA polymerase sigma factors"/>
    <property type="match status" value="1"/>
</dbReference>
<dbReference type="Gene3D" id="1.10.1740.10">
    <property type="match status" value="1"/>
</dbReference>
<dbReference type="InterPro" id="IPR039425">
    <property type="entry name" value="RNA_pol_sigma-70-like"/>
</dbReference>
<dbReference type="PANTHER" id="PTHR43133">
    <property type="entry name" value="RNA POLYMERASE ECF-TYPE SIGMA FACTO"/>
    <property type="match status" value="1"/>
</dbReference>
<evidence type="ECO:0000256" key="3">
    <source>
        <dbReference type="ARBA" id="ARBA00023082"/>
    </source>
</evidence>
<feature type="domain" description="RNA polymerase sigma factor 70 region 4 type 2" evidence="6">
    <location>
        <begin position="132"/>
        <end position="177"/>
    </location>
</feature>
<dbReference type="GO" id="GO:0006352">
    <property type="term" value="P:DNA-templated transcription initiation"/>
    <property type="evidence" value="ECO:0007669"/>
    <property type="project" value="InterPro"/>
</dbReference>
<dbReference type="InterPro" id="IPR013249">
    <property type="entry name" value="RNA_pol_sigma70_r4_t2"/>
</dbReference>
<dbReference type="InterPro" id="IPR013324">
    <property type="entry name" value="RNA_pol_sigma_r3/r4-like"/>
</dbReference>
<evidence type="ECO:0000313" key="7">
    <source>
        <dbReference type="EMBL" id="MBY5956774.1"/>
    </source>
</evidence>
<keyword evidence="8" id="KW-1185">Reference proteome</keyword>
<dbReference type="GO" id="GO:0016987">
    <property type="term" value="F:sigma factor activity"/>
    <property type="evidence" value="ECO:0007669"/>
    <property type="project" value="UniProtKB-KW"/>
</dbReference>
<evidence type="ECO:0000256" key="2">
    <source>
        <dbReference type="ARBA" id="ARBA00023015"/>
    </source>
</evidence>
<dbReference type="InterPro" id="IPR007627">
    <property type="entry name" value="RNA_pol_sigma70_r2"/>
</dbReference>
<dbReference type="Gene3D" id="1.10.10.10">
    <property type="entry name" value="Winged helix-like DNA-binding domain superfamily/Winged helix DNA-binding domain"/>
    <property type="match status" value="1"/>
</dbReference>
<reference evidence="7" key="1">
    <citation type="submission" date="2021-06" db="EMBL/GenBank/DDBJ databases">
        <title>44 bacteria genomes isolated from Dapeng, Shenzhen.</title>
        <authorList>
            <person name="Zheng W."/>
            <person name="Yu S."/>
            <person name="Huang Y."/>
        </authorList>
    </citation>
    <scope>NUCLEOTIDE SEQUENCE</scope>
    <source>
        <strain evidence="7">DP5N28-2</strain>
    </source>
</reference>
<dbReference type="Pfam" id="PF08281">
    <property type="entry name" value="Sigma70_r4_2"/>
    <property type="match status" value="1"/>
</dbReference>
<dbReference type="Proteomes" id="UP000753961">
    <property type="component" value="Unassembled WGS sequence"/>
</dbReference>
<gene>
    <name evidence="7" type="ORF">KUV50_01410</name>
</gene>
<accession>A0A953LBL6</accession>
<dbReference type="EMBL" id="JAHVHU010000002">
    <property type="protein sequence ID" value="MBY5956774.1"/>
    <property type="molecule type" value="Genomic_DNA"/>
</dbReference>
<dbReference type="NCBIfam" id="TIGR02937">
    <property type="entry name" value="sigma70-ECF"/>
    <property type="match status" value="1"/>
</dbReference>
<dbReference type="AlphaFoldDB" id="A0A953LBL6"/>
<evidence type="ECO:0000256" key="1">
    <source>
        <dbReference type="ARBA" id="ARBA00010641"/>
    </source>
</evidence>
<keyword evidence="4" id="KW-0804">Transcription</keyword>
<evidence type="ECO:0000259" key="5">
    <source>
        <dbReference type="Pfam" id="PF04542"/>
    </source>
</evidence>
<dbReference type="InterPro" id="IPR013325">
    <property type="entry name" value="RNA_pol_sigma_r2"/>
</dbReference>